<protein>
    <submittedName>
        <fullName evidence="13">Mevalonate kinase</fullName>
    </submittedName>
</protein>
<dbReference type="SUPFAM" id="SSF55060">
    <property type="entry name" value="GHMP Kinase, C-terminal domain"/>
    <property type="match status" value="1"/>
</dbReference>
<keyword evidence="5 13" id="KW-0418">Kinase</keyword>
<dbReference type="GO" id="GO:0005524">
    <property type="term" value="F:ATP binding"/>
    <property type="evidence" value="ECO:0007669"/>
    <property type="project" value="UniProtKB-KW"/>
</dbReference>
<keyword evidence="8" id="KW-0443">Lipid metabolism</keyword>
<evidence type="ECO:0000259" key="10">
    <source>
        <dbReference type="Pfam" id="PF00288"/>
    </source>
</evidence>
<dbReference type="Proteomes" id="UP000183039">
    <property type="component" value="Unassembled WGS sequence"/>
</dbReference>
<dbReference type="InterPro" id="IPR014721">
    <property type="entry name" value="Ribsml_uS5_D2-typ_fold_subgr"/>
</dbReference>
<dbReference type="InterPro" id="IPR020568">
    <property type="entry name" value="Ribosomal_Su5_D2-typ_SF"/>
</dbReference>
<keyword evidence="6" id="KW-0067">ATP-binding</keyword>
<evidence type="ECO:0000256" key="5">
    <source>
        <dbReference type="ARBA" id="ARBA00022777"/>
    </source>
</evidence>
<evidence type="ECO:0000313" key="13">
    <source>
        <dbReference type="EMBL" id="OJG92907.1"/>
    </source>
</evidence>
<evidence type="ECO:0000256" key="6">
    <source>
        <dbReference type="ARBA" id="ARBA00022840"/>
    </source>
</evidence>
<dbReference type="KEGG" id="ess:ATZ33_16750"/>
<evidence type="ECO:0000256" key="3">
    <source>
        <dbReference type="ARBA" id="ARBA00022679"/>
    </source>
</evidence>
<dbReference type="OrthoDB" id="9764892at2"/>
<keyword evidence="7" id="KW-0460">Magnesium</keyword>
<keyword evidence="1" id="KW-0963">Cytoplasm</keyword>
<dbReference type="InterPro" id="IPR013750">
    <property type="entry name" value="GHMP_kinase_C_dom"/>
</dbReference>
<dbReference type="InterPro" id="IPR006204">
    <property type="entry name" value="GHMP_kinase_N_dom"/>
</dbReference>
<dbReference type="Pfam" id="PF08544">
    <property type="entry name" value="GHMP_kinases_C"/>
    <property type="match status" value="1"/>
</dbReference>
<keyword evidence="4" id="KW-0547">Nucleotide-binding</keyword>
<sequence>MNKEKTGHGQASGKIILMGEHSVVYGEPAIAFPFQETFISTKVESDTTMTVDCHYFSGRLSDVPHQLKSIKEAINQTLMTLQQEDATLKITITSTIPAERGMGSSAATAVAIVRGMFDYFNVPCAPDTLLHLVNRAEKIAHGNPSGIDAAATSGSEPLFFIKGHPLETFPMNVSNAFLIVADTGIKGQTRAAVRDVAHLFEQNKQIVSQHITELGRLTKLAKQVILADDVHTLGNVMNQAQEQLKALTVSNDQLDQLVAAALENGALGAKLTGGGRGGCMIALADSKAHAEKIAAALEKAGAKATWIQSLGVKN</sequence>
<dbReference type="EMBL" id="CP013614">
    <property type="protein sequence ID" value="ALS02969.1"/>
    <property type="molecule type" value="Genomic_DNA"/>
</dbReference>
<dbReference type="NCBIfam" id="TIGR00549">
    <property type="entry name" value="mevalon_kin"/>
    <property type="match status" value="1"/>
</dbReference>
<dbReference type="Gene3D" id="3.30.70.890">
    <property type="entry name" value="GHMP kinase, C-terminal domain"/>
    <property type="match status" value="1"/>
</dbReference>
<keyword evidence="2" id="KW-0444">Lipid biosynthesis</keyword>
<keyword evidence="14" id="KW-1185">Reference proteome</keyword>
<name>A0A0S3KFY7_9ENTE</name>
<dbReference type="SUPFAM" id="SSF54211">
    <property type="entry name" value="Ribosomal protein S5 domain 2-like"/>
    <property type="match status" value="1"/>
</dbReference>
<dbReference type="RefSeq" id="WP_071876481.1">
    <property type="nucleotide sequence ID" value="NZ_JXLC01000003.1"/>
</dbReference>
<accession>A0A0S3KFY7</accession>
<dbReference type="Proteomes" id="UP000065511">
    <property type="component" value="Chromosome"/>
</dbReference>
<dbReference type="EMBL" id="JXLC01000003">
    <property type="protein sequence ID" value="OJG92907.1"/>
    <property type="molecule type" value="Genomic_DNA"/>
</dbReference>
<comment type="pathway">
    <text evidence="9">Isoprenoid biosynthesis; isopentenyl diphosphate biosynthesis via mevalonate pathway; isopentenyl diphosphate from (R)-mevalonate: step 1/3.</text>
</comment>
<feature type="domain" description="GHMP kinase C-terminal" evidence="11">
    <location>
        <begin position="226"/>
        <end position="302"/>
    </location>
</feature>
<evidence type="ECO:0000256" key="4">
    <source>
        <dbReference type="ARBA" id="ARBA00022741"/>
    </source>
</evidence>
<reference evidence="13 15" key="1">
    <citation type="submission" date="2014-12" db="EMBL/GenBank/DDBJ databases">
        <title>Draft genome sequences of 29 type strains of Enterococci.</title>
        <authorList>
            <person name="Zhong Z."/>
            <person name="Sun Z."/>
            <person name="Liu W."/>
            <person name="Zhang W."/>
            <person name="Zhang H."/>
        </authorList>
    </citation>
    <scope>NUCLEOTIDE SEQUENCE [LARGE SCALE GENOMIC DNA]</scope>
    <source>
        <strain evidence="13 15">DSM 22801</strain>
    </source>
</reference>
<evidence type="ECO:0000313" key="14">
    <source>
        <dbReference type="Proteomes" id="UP000065511"/>
    </source>
</evidence>
<dbReference type="PANTHER" id="PTHR43290">
    <property type="entry name" value="MEVALONATE KINASE"/>
    <property type="match status" value="1"/>
</dbReference>
<dbReference type="InterPro" id="IPR036554">
    <property type="entry name" value="GHMP_kinase_C_sf"/>
</dbReference>
<evidence type="ECO:0000259" key="11">
    <source>
        <dbReference type="Pfam" id="PF08544"/>
    </source>
</evidence>
<gene>
    <name evidence="12" type="ORF">ATZ33_16750</name>
    <name evidence="13" type="ORF">RV15_GL002041</name>
</gene>
<dbReference type="InterPro" id="IPR006205">
    <property type="entry name" value="Mev_gal_kin"/>
</dbReference>
<organism evidence="13 15">
    <name type="scientific">Enterococcus silesiacus</name>
    <dbReference type="NCBI Taxonomy" id="332949"/>
    <lineage>
        <taxon>Bacteria</taxon>
        <taxon>Bacillati</taxon>
        <taxon>Bacillota</taxon>
        <taxon>Bacilli</taxon>
        <taxon>Lactobacillales</taxon>
        <taxon>Enterococcaceae</taxon>
        <taxon>Enterococcus</taxon>
    </lineage>
</organism>
<dbReference type="PANTHER" id="PTHR43290:SF2">
    <property type="entry name" value="MEVALONATE KINASE"/>
    <property type="match status" value="1"/>
</dbReference>
<evidence type="ECO:0000256" key="7">
    <source>
        <dbReference type="ARBA" id="ARBA00022842"/>
    </source>
</evidence>
<evidence type="ECO:0000313" key="12">
    <source>
        <dbReference type="EMBL" id="ALS02969.1"/>
    </source>
</evidence>
<dbReference type="Gene3D" id="3.30.230.10">
    <property type="match status" value="1"/>
</dbReference>
<dbReference type="GO" id="GO:0004496">
    <property type="term" value="F:mevalonate kinase activity"/>
    <property type="evidence" value="ECO:0007669"/>
    <property type="project" value="InterPro"/>
</dbReference>
<evidence type="ECO:0000256" key="9">
    <source>
        <dbReference type="ARBA" id="ARBA00029438"/>
    </source>
</evidence>
<evidence type="ECO:0000313" key="15">
    <source>
        <dbReference type="Proteomes" id="UP000183039"/>
    </source>
</evidence>
<keyword evidence="3" id="KW-0808">Transferase</keyword>
<evidence type="ECO:0000256" key="1">
    <source>
        <dbReference type="ARBA" id="ARBA00022490"/>
    </source>
</evidence>
<dbReference type="GO" id="GO:0005829">
    <property type="term" value="C:cytosol"/>
    <property type="evidence" value="ECO:0007669"/>
    <property type="project" value="TreeGrafter"/>
</dbReference>
<evidence type="ECO:0000256" key="8">
    <source>
        <dbReference type="ARBA" id="ARBA00023098"/>
    </source>
</evidence>
<reference evidence="12 14" key="2">
    <citation type="submission" date="2015-12" db="EMBL/GenBank/DDBJ databases">
        <authorList>
            <person name="Lauer A."/>
            <person name="Humrighouse B."/>
            <person name="Loparev V."/>
            <person name="Shewmaker P.L."/>
            <person name="Whitney A.M."/>
            <person name="McLaughlin R.W."/>
        </authorList>
    </citation>
    <scope>NUCLEOTIDE SEQUENCE [LARGE SCALE GENOMIC DNA]</scope>
    <source>
        <strain evidence="12 14">LMG 23085</strain>
    </source>
</reference>
<feature type="domain" description="GHMP kinase N-terminal" evidence="10">
    <location>
        <begin position="72"/>
        <end position="151"/>
    </location>
</feature>
<dbReference type="AlphaFoldDB" id="A0A0S3KFY7"/>
<dbReference type="GO" id="GO:0019287">
    <property type="term" value="P:isopentenyl diphosphate biosynthetic process, mevalonate pathway"/>
    <property type="evidence" value="ECO:0007669"/>
    <property type="project" value="UniProtKB-UniPathway"/>
</dbReference>
<dbReference type="Pfam" id="PF00288">
    <property type="entry name" value="GHMP_kinases_N"/>
    <property type="match status" value="1"/>
</dbReference>
<evidence type="ECO:0000256" key="2">
    <source>
        <dbReference type="ARBA" id="ARBA00022516"/>
    </source>
</evidence>
<dbReference type="PRINTS" id="PR00959">
    <property type="entry name" value="MEVGALKINASE"/>
</dbReference>
<proteinExistence type="predicted"/>